<sequence length="57" mass="6733">MQLSYQGKYVMDQEKRLSILGALFACQTFICSSHNPFNIREALGFFLTFFLMYRDIQ</sequence>
<name>A0A0A9AMW9_ARUDO</name>
<proteinExistence type="predicted"/>
<dbReference type="EMBL" id="GBRH01245409">
    <property type="protein sequence ID" value="JAD52486.1"/>
    <property type="molecule type" value="Transcribed_RNA"/>
</dbReference>
<protein>
    <submittedName>
        <fullName evidence="1">Uncharacterized protein</fullName>
    </submittedName>
</protein>
<reference evidence="1" key="2">
    <citation type="journal article" date="2015" name="Data Brief">
        <title>Shoot transcriptome of the giant reed, Arundo donax.</title>
        <authorList>
            <person name="Barrero R.A."/>
            <person name="Guerrero F.D."/>
            <person name="Moolhuijzen P."/>
            <person name="Goolsby J.A."/>
            <person name="Tidwell J."/>
            <person name="Bellgard S.E."/>
            <person name="Bellgard M.I."/>
        </authorList>
    </citation>
    <scope>NUCLEOTIDE SEQUENCE</scope>
    <source>
        <tissue evidence="1">Shoot tissue taken approximately 20 cm above the soil surface</tissue>
    </source>
</reference>
<evidence type="ECO:0000313" key="1">
    <source>
        <dbReference type="EMBL" id="JAD52486.1"/>
    </source>
</evidence>
<organism evidence="1">
    <name type="scientific">Arundo donax</name>
    <name type="common">Giant reed</name>
    <name type="synonym">Donax arundinaceus</name>
    <dbReference type="NCBI Taxonomy" id="35708"/>
    <lineage>
        <taxon>Eukaryota</taxon>
        <taxon>Viridiplantae</taxon>
        <taxon>Streptophyta</taxon>
        <taxon>Embryophyta</taxon>
        <taxon>Tracheophyta</taxon>
        <taxon>Spermatophyta</taxon>
        <taxon>Magnoliopsida</taxon>
        <taxon>Liliopsida</taxon>
        <taxon>Poales</taxon>
        <taxon>Poaceae</taxon>
        <taxon>PACMAD clade</taxon>
        <taxon>Arundinoideae</taxon>
        <taxon>Arundineae</taxon>
        <taxon>Arundo</taxon>
    </lineage>
</organism>
<reference evidence="1" key="1">
    <citation type="submission" date="2014-09" db="EMBL/GenBank/DDBJ databases">
        <authorList>
            <person name="Magalhaes I.L.F."/>
            <person name="Oliveira U."/>
            <person name="Santos F.R."/>
            <person name="Vidigal T.H.D.A."/>
            <person name="Brescovit A.D."/>
            <person name="Santos A.J."/>
        </authorList>
    </citation>
    <scope>NUCLEOTIDE SEQUENCE</scope>
    <source>
        <tissue evidence="1">Shoot tissue taken approximately 20 cm above the soil surface</tissue>
    </source>
</reference>
<dbReference type="AlphaFoldDB" id="A0A0A9AMW9"/>
<accession>A0A0A9AMW9</accession>